<feature type="transmembrane region" description="Helical" evidence="6">
    <location>
        <begin position="13"/>
        <end position="34"/>
    </location>
</feature>
<dbReference type="EMBL" id="CP022423">
    <property type="protein sequence ID" value="ASM77978.1"/>
    <property type="molecule type" value="Genomic_DNA"/>
</dbReference>
<evidence type="ECO:0000259" key="7">
    <source>
        <dbReference type="Pfam" id="PF00892"/>
    </source>
</evidence>
<evidence type="ECO:0000256" key="1">
    <source>
        <dbReference type="ARBA" id="ARBA00004651"/>
    </source>
</evidence>
<reference evidence="8 9" key="1">
    <citation type="submission" date="2017-07" db="EMBL/GenBank/DDBJ databases">
        <title>Complete Genome Sequence of the cosmetic ferment Vitreoscilla filiformis (ATCC15551).</title>
        <authorList>
            <person name="Contreras S."/>
            <person name="Sagory-Zalkind P."/>
            <person name="Blanquart H."/>
            <person name="Iltis A."/>
            <person name="Morand S.C."/>
        </authorList>
    </citation>
    <scope>NUCLEOTIDE SEQUENCE [LARGE SCALE GENOMIC DNA]</scope>
    <source>
        <strain evidence="8 9">ATCC 15551</strain>
    </source>
</reference>
<keyword evidence="5 6" id="KW-0472">Membrane</keyword>
<feature type="transmembrane region" description="Helical" evidence="6">
    <location>
        <begin position="81"/>
        <end position="102"/>
    </location>
</feature>
<feature type="transmembrane region" description="Helical" evidence="6">
    <location>
        <begin position="140"/>
        <end position="162"/>
    </location>
</feature>
<feature type="transmembrane region" description="Helical" evidence="6">
    <location>
        <begin position="262"/>
        <end position="280"/>
    </location>
</feature>
<keyword evidence="2" id="KW-1003">Cell membrane</keyword>
<feature type="domain" description="EamA" evidence="7">
    <location>
        <begin position="143"/>
        <end position="278"/>
    </location>
</feature>
<name>A0A221KG15_VITFI</name>
<dbReference type="PANTHER" id="PTHR32322">
    <property type="entry name" value="INNER MEMBRANE TRANSPORTER"/>
    <property type="match status" value="1"/>
</dbReference>
<evidence type="ECO:0000256" key="2">
    <source>
        <dbReference type="ARBA" id="ARBA00022475"/>
    </source>
</evidence>
<dbReference type="KEGG" id="vff:VITFI_CDS2200"/>
<evidence type="ECO:0000313" key="8">
    <source>
        <dbReference type="EMBL" id="ASM77978.1"/>
    </source>
</evidence>
<keyword evidence="3 6" id="KW-0812">Transmembrane</keyword>
<protein>
    <submittedName>
        <fullName evidence="8">Membrane protein</fullName>
    </submittedName>
</protein>
<dbReference type="GO" id="GO:0005886">
    <property type="term" value="C:plasma membrane"/>
    <property type="evidence" value="ECO:0007669"/>
    <property type="project" value="UniProtKB-SubCell"/>
</dbReference>
<evidence type="ECO:0000256" key="3">
    <source>
        <dbReference type="ARBA" id="ARBA00022692"/>
    </source>
</evidence>
<dbReference type="InterPro" id="IPR050638">
    <property type="entry name" value="AA-Vitamin_Transporters"/>
</dbReference>
<evidence type="ECO:0000256" key="4">
    <source>
        <dbReference type="ARBA" id="ARBA00022989"/>
    </source>
</evidence>
<evidence type="ECO:0000256" key="6">
    <source>
        <dbReference type="SAM" id="Phobius"/>
    </source>
</evidence>
<dbReference type="InterPro" id="IPR037185">
    <property type="entry name" value="EmrE-like"/>
</dbReference>
<feature type="domain" description="EamA" evidence="7">
    <location>
        <begin position="3"/>
        <end position="124"/>
    </location>
</feature>
<feature type="transmembrane region" description="Helical" evidence="6">
    <location>
        <begin position="174"/>
        <end position="193"/>
    </location>
</feature>
<evidence type="ECO:0000256" key="5">
    <source>
        <dbReference type="ARBA" id="ARBA00023136"/>
    </source>
</evidence>
<keyword evidence="9" id="KW-1185">Reference proteome</keyword>
<dbReference type="Pfam" id="PF00892">
    <property type="entry name" value="EamA"/>
    <property type="match status" value="2"/>
</dbReference>
<organism evidence="8 9">
    <name type="scientific">Vitreoscilla filiformis</name>
    <dbReference type="NCBI Taxonomy" id="63"/>
    <lineage>
        <taxon>Bacteria</taxon>
        <taxon>Pseudomonadati</taxon>
        <taxon>Pseudomonadota</taxon>
        <taxon>Betaproteobacteria</taxon>
        <taxon>Neisseriales</taxon>
        <taxon>Neisseriaceae</taxon>
        <taxon>Vitreoscilla</taxon>
    </lineage>
</organism>
<feature type="transmembrane region" description="Helical" evidence="6">
    <location>
        <begin position="205"/>
        <end position="225"/>
    </location>
</feature>
<comment type="subcellular location">
    <subcellularLocation>
        <location evidence="1">Cell membrane</location>
        <topology evidence="1">Multi-pass membrane protein</topology>
    </subcellularLocation>
</comment>
<keyword evidence="4 6" id="KW-1133">Transmembrane helix</keyword>
<sequence>MALVGSYVGLSKWLVAVLPVFLLAWLRFGIAALAMLGWLKRAPGEAPLSRHDRWLLFWESFLGNFLFSICMLFGVAATSAVAAGVVMAGIPAAVAVLSWWGLGERIRPRVAWGIACAVAGMALLAASRSGDATGTPAAPLSPWGLALLFGAVLCEASYVVIGKKLTGNVSPRRISALINLWGLVLVTPLGLWQALSFNFAAVTPAIWGLLVFYALAASMVTVWLWMRGLQRVPAPQAGVFTVLLPLSAAAIGVLVLGEPFSSGHAVALGLALLGLVLATSNKSERTG</sequence>
<feature type="transmembrane region" description="Helical" evidence="6">
    <location>
        <begin position="55"/>
        <end position="75"/>
    </location>
</feature>
<feature type="transmembrane region" description="Helical" evidence="6">
    <location>
        <begin position="237"/>
        <end position="256"/>
    </location>
</feature>
<dbReference type="AlphaFoldDB" id="A0A221KG15"/>
<dbReference type="Proteomes" id="UP000199729">
    <property type="component" value="Chromosome"/>
</dbReference>
<dbReference type="SUPFAM" id="SSF103481">
    <property type="entry name" value="Multidrug resistance efflux transporter EmrE"/>
    <property type="match status" value="2"/>
</dbReference>
<feature type="transmembrane region" description="Helical" evidence="6">
    <location>
        <begin position="109"/>
        <end position="128"/>
    </location>
</feature>
<proteinExistence type="predicted"/>
<gene>
    <name evidence="8" type="ORF">VITFI_CDS2200</name>
</gene>
<dbReference type="PANTHER" id="PTHR32322:SF18">
    <property type="entry name" value="S-ADENOSYLMETHIONINE_S-ADENOSYLHOMOCYSTEINE TRANSPORTER"/>
    <property type="match status" value="1"/>
</dbReference>
<dbReference type="InterPro" id="IPR000620">
    <property type="entry name" value="EamA_dom"/>
</dbReference>
<accession>A0A221KG15</accession>
<evidence type="ECO:0000313" key="9">
    <source>
        <dbReference type="Proteomes" id="UP000199729"/>
    </source>
</evidence>